<dbReference type="PROSITE" id="PS00380">
    <property type="entry name" value="RHODANESE_1"/>
    <property type="match status" value="1"/>
</dbReference>
<keyword evidence="9" id="KW-1185">Reference proteome</keyword>
<evidence type="ECO:0000256" key="2">
    <source>
        <dbReference type="ARBA" id="ARBA00022490"/>
    </source>
</evidence>
<dbReference type="InterPro" id="IPR001763">
    <property type="entry name" value="Rhodanese-like_dom"/>
</dbReference>
<dbReference type="AlphaFoldDB" id="A0A5Q0BPX4"/>
<name>A0A5Q0BPX4_9GAMM</name>
<dbReference type="OrthoDB" id="9781034at2"/>
<gene>
    <name evidence="8" type="primary">sseA</name>
    <name evidence="8" type="ORF">F6R98_17105</name>
</gene>
<dbReference type="CDD" id="cd01449">
    <property type="entry name" value="TST_Repeat_2"/>
    <property type="match status" value="1"/>
</dbReference>
<dbReference type="Proteomes" id="UP000325755">
    <property type="component" value="Chromosome"/>
</dbReference>
<dbReference type="GO" id="GO:0016784">
    <property type="term" value="F:3-mercaptopyruvate sulfurtransferase activity"/>
    <property type="evidence" value="ECO:0007669"/>
    <property type="project" value="UniProtKB-EC"/>
</dbReference>
<sequence length="286" mass="30593">MSVSSSAVVDSAWLSTALKSPEVAVLDAGFYLPAQNRSAQKEFAVEHIPGAGFFDIDAVADHDSGLPHMLPAPGLFAEAVSALGIGSQTHVVIYDNNFFMASARLWWMFRVFGHQRVSVLNGGLRQWKSMGCAVTDALSNPVSQPFTARWAPELVCNLERMRNLAEQGDVQIVDARPPARFAGIEPEPRPGLRSGHIPGSVNLFFKQLLDEATGCFLPEETLRQRFASAGIDVYQPVVATCGSGVTAAILALGLYSLGNDSVAVYDGSWSEWGARGDVPVVAGADT</sequence>
<dbReference type="RefSeq" id="WP_153250106.1">
    <property type="nucleotide sequence ID" value="NZ_CP044205.1"/>
</dbReference>
<protein>
    <recommendedName>
        <fullName evidence="6">Sulfurtransferase</fullName>
    </recommendedName>
</protein>
<dbReference type="InParanoid" id="A0A5Q0BPX4"/>
<dbReference type="PANTHER" id="PTHR11364">
    <property type="entry name" value="THIOSULFATE SULFERTANSFERASE"/>
    <property type="match status" value="1"/>
</dbReference>
<organism evidence="8 9">
    <name type="scientific">Candidatus Methylospira mobilis</name>
    <dbReference type="NCBI Taxonomy" id="1808979"/>
    <lineage>
        <taxon>Bacteria</taxon>
        <taxon>Pseudomonadati</taxon>
        <taxon>Pseudomonadota</taxon>
        <taxon>Gammaproteobacteria</taxon>
        <taxon>Methylococcales</taxon>
        <taxon>Methylococcaceae</taxon>
        <taxon>Candidatus Methylospira</taxon>
    </lineage>
</organism>
<dbReference type="Gene3D" id="3.40.250.10">
    <property type="entry name" value="Rhodanese-like domain"/>
    <property type="match status" value="2"/>
</dbReference>
<dbReference type="SUPFAM" id="SSF52821">
    <property type="entry name" value="Rhodanese/Cell cycle control phosphatase"/>
    <property type="match status" value="2"/>
</dbReference>
<feature type="domain" description="Rhodanese" evidence="7">
    <location>
        <begin position="19"/>
        <end position="136"/>
    </location>
</feature>
<evidence type="ECO:0000256" key="1">
    <source>
        <dbReference type="ARBA" id="ARBA00004496"/>
    </source>
</evidence>
<accession>A0A5Q0BPX4</accession>
<dbReference type="FunCoup" id="A0A5Q0BPX4">
    <property type="interactions" value="495"/>
</dbReference>
<feature type="domain" description="Rhodanese" evidence="7">
    <location>
        <begin position="166"/>
        <end position="281"/>
    </location>
</feature>
<evidence type="ECO:0000256" key="4">
    <source>
        <dbReference type="ARBA" id="ARBA00022737"/>
    </source>
</evidence>
<dbReference type="SMART" id="SM00450">
    <property type="entry name" value="RHOD"/>
    <property type="match status" value="2"/>
</dbReference>
<dbReference type="GO" id="GO:0004792">
    <property type="term" value="F:thiosulfate-cyanide sulfurtransferase activity"/>
    <property type="evidence" value="ECO:0007669"/>
    <property type="project" value="InterPro"/>
</dbReference>
<dbReference type="FunFam" id="3.40.250.10:FF:000015">
    <property type="entry name" value="Sulfurtransferase"/>
    <property type="match status" value="1"/>
</dbReference>
<dbReference type="EMBL" id="CP044205">
    <property type="protein sequence ID" value="QFY44138.1"/>
    <property type="molecule type" value="Genomic_DNA"/>
</dbReference>
<dbReference type="GO" id="GO:0005737">
    <property type="term" value="C:cytoplasm"/>
    <property type="evidence" value="ECO:0007669"/>
    <property type="project" value="UniProtKB-SubCell"/>
</dbReference>
<evidence type="ECO:0000313" key="8">
    <source>
        <dbReference type="EMBL" id="QFY44138.1"/>
    </source>
</evidence>
<dbReference type="InterPro" id="IPR045078">
    <property type="entry name" value="TST/MPST-like"/>
</dbReference>
<dbReference type="PANTHER" id="PTHR11364:SF27">
    <property type="entry name" value="SULFURTRANSFERASE"/>
    <property type="match status" value="1"/>
</dbReference>
<dbReference type="InterPro" id="IPR036873">
    <property type="entry name" value="Rhodanese-like_dom_sf"/>
</dbReference>
<evidence type="ECO:0000256" key="3">
    <source>
        <dbReference type="ARBA" id="ARBA00022679"/>
    </source>
</evidence>
<dbReference type="NCBIfam" id="NF008557">
    <property type="entry name" value="PRK11493.1"/>
    <property type="match status" value="1"/>
</dbReference>
<evidence type="ECO:0000313" key="9">
    <source>
        <dbReference type="Proteomes" id="UP000325755"/>
    </source>
</evidence>
<comment type="catalytic activity">
    <reaction evidence="5">
        <text>2-oxo-3-sulfanylpropanoate + [thioredoxin]-dithiol = [thioredoxin]-disulfide + hydrogen sulfide + pyruvate + H(+)</text>
        <dbReference type="Rhea" id="RHEA:21740"/>
        <dbReference type="Rhea" id="RHEA-COMP:10698"/>
        <dbReference type="Rhea" id="RHEA-COMP:10700"/>
        <dbReference type="ChEBI" id="CHEBI:15361"/>
        <dbReference type="ChEBI" id="CHEBI:15378"/>
        <dbReference type="ChEBI" id="CHEBI:29919"/>
        <dbReference type="ChEBI" id="CHEBI:29950"/>
        <dbReference type="ChEBI" id="CHEBI:50058"/>
        <dbReference type="ChEBI" id="CHEBI:57678"/>
        <dbReference type="EC" id="2.8.1.2"/>
    </reaction>
    <physiologicalReaction direction="left-to-right" evidence="5">
        <dbReference type="Rhea" id="RHEA:21741"/>
    </physiologicalReaction>
</comment>
<evidence type="ECO:0000259" key="7">
    <source>
        <dbReference type="PROSITE" id="PS50206"/>
    </source>
</evidence>
<dbReference type="InterPro" id="IPR001307">
    <property type="entry name" value="Thiosulphate_STrfase_CS"/>
</dbReference>
<dbReference type="CDD" id="cd01448">
    <property type="entry name" value="TST_Repeat_1"/>
    <property type="match status" value="1"/>
</dbReference>
<dbReference type="Pfam" id="PF00581">
    <property type="entry name" value="Rhodanese"/>
    <property type="match status" value="2"/>
</dbReference>
<comment type="subcellular location">
    <subcellularLocation>
        <location evidence="1">Cytoplasm</location>
    </subcellularLocation>
</comment>
<dbReference type="FunFam" id="3.40.250.10:FF:000001">
    <property type="entry name" value="Sulfurtransferase"/>
    <property type="match status" value="1"/>
</dbReference>
<evidence type="ECO:0000256" key="5">
    <source>
        <dbReference type="ARBA" id="ARBA00051793"/>
    </source>
</evidence>
<keyword evidence="4" id="KW-0677">Repeat</keyword>
<keyword evidence="3 6" id="KW-0808">Transferase</keyword>
<proteinExistence type="predicted"/>
<dbReference type="PROSITE" id="PS00683">
    <property type="entry name" value="RHODANESE_2"/>
    <property type="match status" value="1"/>
</dbReference>
<reference evidence="8 9" key="1">
    <citation type="submission" date="2019-09" db="EMBL/GenBank/DDBJ databases">
        <title>Ecophysiology of the spiral-shaped methanotroph Methylospira mobilis as revealed by the complete genome sequence.</title>
        <authorList>
            <person name="Oshkin I.Y."/>
            <person name="Dedysh S.N."/>
            <person name="Miroshnikov K."/>
            <person name="Danilova O.V."/>
            <person name="Hakobyan A."/>
            <person name="Liesack W."/>
        </authorList>
    </citation>
    <scope>NUCLEOTIDE SEQUENCE [LARGE SCALE GENOMIC DNA]</scope>
    <source>
        <strain evidence="8 9">Shm1</strain>
    </source>
</reference>
<keyword evidence="2" id="KW-0963">Cytoplasm</keyword>
<evidence type="ECO:0000256" key="6">
    <source>
        <dbReference type="RuleBase" id="RU000507"/>
    </source>
</evidence>
<dbReference type="PROSITE" id="PS50206">
    <property type="entry name" value="RHODANESE_3"/>
    <property type="match status" value="2"/>
</dbReference>
<dbReference type="KEGG" id="mmob:F6R98_17105"/>
<keyword evidence="8" id="KW-0670">Pyruvate</keyword>